<gene>
    <name evidence="2" type="ORF">J2Z31_005984</name>
</gene>
<dbReference type="Gene3D" id="3.40.50.980">
    <property type="match status" value="2"/>
</dbReference>
<sequence>ANRLAHHLIGLGVKPDQPVAICVERSPAMVVGLLAILKAGGAYVPLDPAYPSGRLRQVLDDAAPRLMLCDAAGRKALGPEALADLSVIDLDAATPAWAELPASDPDPRALGLTSRHLAYVIYTSGSTGSPKGVMVEHASVLNVLCAFLDVSGLTAHDSLLAITTISFDIAGLELYLPLAVGANVVLARETNAIGLQQHLSHQKITVTQATPAAWRMLFDAGWDGAPDLSALCGGEALPSDLASKLGRRVKSLRNLYGPTETTIWSTTFLADARIEAPNRNVPIGRPPSCGWTHCR</sequence>
<dbReference type="PROSITE" id="PS00455">
    <property type="entry name" value="AMP_BINDING"/>
    <property type="match status" value="1"/>
</dbReference>
<dbReference type="Pfam" id="PF00501">
    <property type="entry name" value="AMP-binding"/>
    <property type="match status" value="1"/>
</dbReference>
<dbReference type="InterPro" id="IPR000873">
    <property type="entry name" value="AMP-dep_synth/lig_dom"/>
</dbReference>
<name>A0ABS4R974_9HYPH</name>
<dbReference type="PANTHER" id="PTHR45527">
    <property type="entry name" value="NONRIBOSOMAL PEPTIDE SYNTHETASE"/>
    <property type="match status" value="1"/>
</dbReference>
<dbReference type="InterPro" id="IPR020845">
    <property type="entry name" value="AMP-binding_CS"/>
</dbReference>
<evidence type="ECO:0000313" key="2">
    <source>
        <dbReference type="EMBL" id="MBP2239437.1"/>
    </source>
</evidence>
<dbReference type="EMBL" id="JAGILA010000017">
    <property type="protein sequence ID" value="MBP2239437.1"/>
    <property type="molecule type" value="Genomic_DNA"/>
</dbReference>
<dbReference type="PANTHER" id="PTHR45527:SF1">
    <property type="entry name" value="FATTY ACID SYNTHASE"/>
    <property type="match status" value="1"/>
</dbReference>
<dbReference type="PRINTS" id="PR00154">
    <property type="entry name" value="AMPBINDING"/>
</dbReference>
<dbReference type="Proteomes" id="UP000730739">
    <property type="component" value="Unassembled WGS sequence"/>
</dbReference>
<reference evidence="2 3" key="1">
    <citation type="submission" date="2021-03" db="EMBL/GenBank/DDBJ databases">
        <title>Genomic Encyclopedia of Type Strains, Phase IV (KMG-IV): sequencing the most valuable type-strain genomes for metagenomic binning, comparative biology and taxonomic classification.</title>
        <authorList>
            <person name="Goeker M."/>
        </authorList>
    </citation>
    <scope>NUCLEOTIDE SEQUENCE [LARGE SCALE GENOMIC DNA]</scope>
    <source>
        <strain evidence="2 3">DSM 13372</strain>
    </source>
</reference>
<dbReference type="RefSeq" id="WP_234939744.1">
    <property type="nucleotide sequence ID" value="NZ_JAGILA010000017.1"/>
</dbReference>
<evidence type="ECO:0000313" key="3">
    <source>
        <dbReference type="Proteomes" id="UP000730739"/>
    </source>
</evidence>
<dbReference type="InterPro" id="IPR020459">
    <property type="entry name" value="AMP-binding"/>
</dbReference>
<feature type="non-terminal residue" evidence="2">
    <location>
        <position position="1"/>
    </location>
</feature>
<accession>A0ABS4R974</accession>
<feature type="domain" description="AMP-dependent synthetase/ligase" evidence="1">
    <location>
        <begin position="1"/>
        <end position="287"/>
    </location>
</feature>
<proteinExistence type="predicted"/>
<keyword evidence="3" id="KW-1185">Reference proteome</keyword>
<organism evidence="2 3">
    <name type="scientific">Sinorhizobium kostiense</name>
    <dbReference type="NCBI Taxonomy" id="76747"/>
    <lineage>
        <taxon>Bacteria</taxon>
        <taxon>Pseudomonadati</taxon>
        <taxon>Pseudomonadota</taxon>
        <taxon>Alphaproteobacteria</taxon>
        <taxon>Hyphomicrobiales</taxon>
        <taxon>Rhizobiaceae</taxon>
        <taxon>Sinorhizobium/Ensifer group</taxon>
        <taxon>Sinorhizobium</taxon>
    </lineage>
</organism>
<comment type="caution">
    <text evidence="2">The sequence shown here is derived from an EMBL/GenBank/DDBJ whole genome shotgun (WGS) entry which is preliminary data.</text>
</comment>
<evidence type="ECO:0000259" key="1">
    <source>
        <dbReference type="Pfam" id="PF00501"/>
    </source>
</evidence>
<dbReference type="SUPFAM" id="SSF56801">
    <property type="entry name" value="Acetyl-CoA synthetase-like"/>
    <property type="match status" value="1"/>
</dbReference>
<protein>
    <submittedName>
        <fullName evidence="2">Non-ribosomal peptide synthetase component F</fullName>
    </submittedName>
</protein>